<organism evidence="9 10">
    <name type="scientific">Desulfosporosinus acidiphilus (strain DSM 22704 / JCM 16185 / SJ4)</name>
    <dbReference type="NCBI Taxonomy" id="646529"/>
    <lineage>
        <taxon>Bacteria</taxon>
        <taxon>Bacillati</taxon>
        <taxon>Bacillota</taxon>
        <taxon>Clostridia</taxon>
        <taxon>Eubacteriales</taxon>
        <taxon>Desulfitobacteriaceae</taxon>
        <taxon>Desulfosporosinus</taxon>
    </lineage>
</organism>
<feature type="transmembrane region" description="Helical" evidence="8">
    <location>
        <begin position="256"/>
        <end position="276"/>
    </location>
</feature>
<feature type="transmembrane region" description="Helical" evidence="8">
    <location>
        <begin position="341"/>
        <end position="361"/>
    </location>
</feature>
<dbReference type="KEGG" id="dai:Desaci_2861"/>
<feature type="transmembrane region" description="Helical" evidence="8">
    <location>
        <begin position="214"/>
        <end position="235"/>
    </location>
</feature>
<keyword evidence="3" id="KW-0813">Transport</keyword>
<gene>
    <name evidence="9" type="ordered locus">Desaci_2861</name>
</gene>
<keyword evidence="10" id="KW-1185">Reference proteome</keyword>
<dbReference type="GO" id="GO:0009847">
    <property type="term" value="P:spore germination"/>
    <property type="evidence" value="ECO:0007669"/>
    <property type="project" value="InterPro"/>
</dbReference>
<evidence type="ECO:0000313" key="10">
    <source>
        <dbReference type="Proteomes" id="UP000002892"/>
    </source>
</evidence>
<evidence type="ECO:0000256" key="8">
    <source>
        <dbReference type="SAM" id="Phobius"/>
    </source>
</evidence>
<reference evidence="9 10" key="1">
    <citation type="journal article" date="2012" name="J. Bacteriol.">
        <title>Complete genome sequences of Desulfosporosinus orientis DSM765T, Desulfosporosinus youngiae DSM17734T, Desulfosporosinus meridiei DSM13257T, and Desulfosporosinus acidiphilus DSM22704T.</title>
        <authorList>
            <person name="Pester M."/>
            <person name="Brambilla E."/>
            <person name="Alazard D."/>
            <person name="Rattei T."/>
            <person name="Weinmaier T."/>
            <person name="Han J."/>
            <person name="Lucas S."/>
            <person name="Lapidus A."/>
            <person name="Cheng J.F."/>
            <person name="Goodwin L."/>
            <person name="Pitluck S."/>
            <person name="Peters L."/>
            <person name="Ovchinnikova G."/>
            <person name="Teshima H."/>
            <person name="Detter J.C."/>
            <person name="Han C.S."/>
            <person name="Tapia R."/>
            <person name="Land M.L."/>
            <person name="Hauser L."/>
            <person name="Kyrpides N.C."/>
            <person name="Ivanova N.N."/>
            <person name="Pagani I."/>
            <person name="Huntmann M."/>
            <person name="Wei C.L."/>
            <person name="Davenport K.W."/>
            <person name="Daligault H."/>
            <person name="Chain P.S."/>
            <person name="Chen A."/>
            <person name="Mavromatis K."/>
            <person name="Markowitz V."/>
            <person name="Szeto E."/>
            <person name="Mikhailova N."/>
            <person name="Pati A."/>
            <person name="Wagner M."/>
            <person name="Woyke T."/>
            <person name="Ollivier B."/>
            <person name="Klenk H.P."/>
            <person name="Spring S."/>
            <person name="Loy A."/>
        </authorList>
    </citation>
    <scope>NUCLEOTIDE SEQUENCE [LARGE SCALE GENOMIC DNA]</scope>
    <source>
        <strain evidence="10">DSM 22704 / JCM 16185 / SJ4</strain>
    </source>
</reference>
<feature type="transmembrane region" description="Helical" evidence="8">
    <location>
        <begin position="150"/>
        <end position="170"/>
    </location>
</feature>
<evidence type="ECO:0000256" key="7">
    <source>
        <dbReference type="ARBA" id="ARBA00023136"/>
    </source>
</evidence>
<evidence type="ECO:0000256" key="6">
    <source>
        <dbReference type="ARBA" id="ARBA00022989"/>
    </source>
</evidence>
<protein>
    <submittedName>
        <fullName evidence="9">Spore germination protein, amino acid permease</fullName>
    </submittedName>
</protein>
<comment type="subcellular location">
    <subcellularLocation>
        <location evidence="1">Membrane</location>
        <topology evidence="1">Multi-pass membrane protein</topology>
    </subcellularLocation>
</comment>
<sequence>MNQRANYKIPRLFPGVYLAILPYYVRLFRRKGTMERISVHQFMTLGASVLMGGTFLLIATFVTEAGGRDGWMSIMPGFALTIPYGIMVLSLSAHYPEKNLLQISELILGRWVGKLIGSVYFIISCYYGGLLLAFIGIIYEQSIMPLVPRWVLYLGGLILVFYLATSGIEVFARFSEVLLPIIVVALVLNIFLTIPRIEQGALLPFLENGVIPLLWGVFKVIPFPMVYILFLAGFIRFLPHSNRQDFAQLKSAIWRIGFLVGILDTVVVVIQILVFGPTETIRLLFGILELGKMVEISRTVAGVESLFMGVWLGALVIKCSAYFFMTSWGLETVFNLKGLKWRLITSVVFLTIAFGVQKGFYLSTKLSFVESYLIFPFALVWIPALWAASHWKIIFHTTNKPS</sequence>
<dbReference type="InterPro" id="IPR004761">
    <property type="entry name" value="Spore_GerAB"/>
</dbReference>
<feature type="transmembrane region" description="Helical" evidence="8">
    <location>
        <begin position="177"/>
        <end position="194"/>
    </location>
</feature>
<evidence type="ECO:0000256" key="5">
    <source>
        <dbReference type="ARBA" id="ARBA00022692"/>
    </source>
</evidence>
<evidence type="ECO:0000256" key="1">
    <source>
        <dbReference type="ARBA" id="ARBA00004141"/>
    </source>
</evidence>
<keyword evidence="7 8" id="KW-0472">Membrane</keyword>
<keyword evidence="4" id="KW-0309">Germination</keyword>
<evidence type="ECO:0000256" key="4">
    <source>
        <dbReference type="ARBA" id="ARBA00022544"/>
    </source>
</evidence>
<dbReference type="GO" id="GO:0016020">
    <property type="term" value="C:membrane"/>
    <property type="evidence" value="ECO:0007669"/>
    <property type="project" value="UniProtKB-SubCell"/>
</dbReference>
<evidence type="ECO:0000256" key="3">
    <source>
        <dbReference type="ARBA" id="ARBA00022448"/>
    </source>
</evidence>
<dbReference type="PANTHER" id="PTHR34975">
    <property type="entry name" value="SPORE GERMINATION PROTEIN A2"/>
    <property type="match status" value="1"/>
</dbReference>
<keyword evidence="5 8" id="KW-0812">Transmembrane</keyword>
<keyword evidence="6 8" id="KW-1133">Transmembrane helix</keyword>
<dbReference type="Proteomes" id="UP000002892">
    <property type="component" value="Chromosome"/>
</dbReference>
<dbReference type="eggNOG" id="COG1457">
    <property type="taxonomic scope" value="Bacteria"/>
</dbReference>
<dbReference type="PANTHER" id="PTHR34975:SF2">
    <property type="entry name" value="SPORE GERMINATION PROTEIN A2"/>
    <property type="match status" value="1"/>
</dbReference>
<dbReference type="Pfam" id="PF03845">
    <property type="entry name" value="Spore_permease"/>
    <property type="match status" value="1"/>
</dbReference>
<name>I4D7K1_DESAJ</name>
<feature type="transmembrane region" description="Helical" evidence="8">
    <location>
        <begin position="306"/>
        <end position="329"/>
    </location>
</feature>
<dbReference type="NCBIfam" id="TIGR00912">
    <property type="entry name" value="2A0309"/>
    <property type="match status" value="1"/>
</dbReference>
<comment type="similarity">
    <text evidence="2">Belongs to the amino acid-polyamine-organocation (APC) superfamily. Spore germination protein (SGP) (TC 2.A.3.9) family.</text>
</comment>
<dbReference type="EMBL" id="CP003639">
    <property type="protein sequence ID" value="AFM41775.1"/>
    <property type="molecule type" value="Genomic_DNA"/>
</dbReference>
<feature type="transmembrane region" description="Helical" evidence="8">
    <location>
        <begin position="74"/>
        <end position="95"/>
    </location>
</feature>
<accession>I4D7K1</accession>
<feature type="transmembrane region" description="Helical" evidence="8">
    <location>
        <begin position="115"/>
        <end position="138"/>
    </location>
</feature>
<feature type="transmembrane region" description="Helical" evidence="8">
    <location>
        <begin position="373"/>
        <end position="395"/>
    </location>
</feature>
<evidence type="ECO:0000313" key="9">
    <source>
        <dbReference type="EMBL" id="AFM41775.1"/>
    </source>
</evidence>
<proteinExistence type="inferred from homology"/>
<feature type="transmembrane region" description="Helical" evidence="8">
    <location>
        <begin position="41"/>
        <end position="62"/>
    </location>
</feature>
<dbReference type="HOGENOM" id="CLU_047547_1_2_9"/>
<dbReference type="AlphaFoldDB" id="I4D7K1"/>
<evidence type="ECO:0000256" key="2">
    <source>
        <dbReference type="ARBA" id="ARBA00007998"/>
    </source>
</evidence>
<dbReference type="STRING" id="646529.Desaci_2861"/>